<dbReference type="EMBL" id="UINC01080439">
    <property type="protein sequence ID" value="SVC23373.1"/>
    <property type="molecule type" value="Genomic_DNA"/>
</dbReference>
<feature type="non-terminal residue" evidence="2">
    <location>
        <position position="137"/>
    </location>
</feature>
<protein>
    <submittedName>
        <fullName evidence="2">Uncharacterized protein</fullName>
    </submittedName>
</protein>
<sequence length="137" mass="16034">MLDVIKPLLDSELINEEAKEEIQEAWKAKVAETRELVSAELREEFAQRYEHDKQNMVEAIDRMVTESLTTEIEAVKSEKSQLAEDRVKFNAQMKESAKKFDSFLVKKLAEEIQDLREDRKQQKVALKTMEQFVMKAL</sequence>
<keyword evidence="1" id="KW-0175">Coiled coil</keyword>
<accession>A0A382KIZ7</accession>
<evidence type="ECO:0000313" key="2">
    <source>
        <dbReference type="EMBL" id="SVC23373.1"/>
    </source>
</evidence>
<feature type="coiled-coil region" evidence="1">
    <location>
        <begin position="65"/>
        <end position="125"/>
    </location>
</feature>
<organism evidence="2">
    <name type="scientific">marine metagenome</name>
    <dbReference type="NCBI Taxonomy" id="408172"/>
    <lineage>
        <taxon>unclassified sequences</taxon>
        <taxon>metagenomes</taxon>
        <taxon>ecological metagenomes</taxon>
    </lineage>
</organism>
<name>A0A382KIZ7_9ZZZZ</name>
<evidence type="ECO:0000256" key="1">
    <source>
        <dbReference type="SAM" id="Coils"/>
    </source>
</evidence>
<reference evidence="2" key="1">
    <citation type="submission" date="2018-05" db="EMBL/GenBank/DDBJ databases">
        <authorList>
            <person name="Lanie J.A."/>
            <person name="Ng W.-L."/>
            <person name="Kazmierczak K.M."/>
            <person name="Andrzejewski T.M."/>
            <person name="Davidsen T.M."/>
            <person name="Wayne K.J."/>
            <person name="Tettelin H."/>
            <person name="Glass J.I."/>
            <person name="Rusch D."/>
            <person name="Podicherti R."/>
            <person name="Tsui H.-C.T."/>
            <person name="Winkler M.E."/>
        </authorList>
    </citation>
    <scope>NUCLEOTIDE SEQUENCE</scope>
</reference>
<proteinExistence type="predicted"/>
<dbReference type="AlphaFoldDB" id="A0A382KIZ7"/>
<gene>
    <name evidence="2" type="ORF">METZ01_LOCUS276227</name>
</gene>